<dbReference type="Proteomes" id="UP000588071">
    <property type="component" value="Unassembled WGS sequence"/>
</dbReference>
<comment type="caution">
    <text evidence="1">The sequence shown here is derived from an EMBL/GenBank/DDBJ whole genome shotgun (WGS) entry which is preliminary data.</text>
</comment>
<accession>A0A7X9NNZ5</accession>
<proteinExistence type="predicted"/>
<dbReference type="GO" id="GO:0005524">
    <property type="term" value="F:ATP binding"/>
    <property type="evidence" value="ECO:0007669"/>
    <property type="project" value="UniProtKB-KW"/>
</dbReference>
<keyword evidence="1" id="KW-0067">ATP-binding</keyword>
<keyword evidence="1" id="KW-0547">Nucleotide-binding</keyword>
<gene>
    <name evidence="1" type="ORF">HF857_12015</name>
</gene>
<reference evidence="1 2" key="1">
    <citation type="submission" date="2020-04" db="EMBL/GenBank/DDBJ databases">
        <authorList>
            <person name="Hitch T.C.A."/>
            <person name="Wylensek D."/>
            <person name="Clavel T."/>
        </authorList>
    </citation>
    <scope>NUCLEOTIDE SEQUENCE [LARGE SCALE GENOMIC DNA]</scope>
    <source>
        <strain evidence="1 2">WCA-380-WT-3C</strain>
    </source>
</reference>
<dbReference type="EMBL" id="JABAFV010000044">
    <property type="protein sequence ID" value="NME50883.1"/>
    <property type="molecule type" value="Genomic_DNA"/>
</dbReference>
<sequence>MKTQKIVGVFMSLFLLFTVFGSAYSSVVYANESVSPVAEKSNDVSASDIVSNLVANEYLTLDPVNKKVSITEKYKQEVLNSVDTRYFNVVFTDNSITVKPKFASRAKDGVNKIVYTWKGFDIYLDNIHSNKVSGLLTIAAGLIGTAAAVAAFAGLLPATVVLGIIANLATLGAGIITYNNNGKGVIIACVGPFPNGIPHWVSSQ</sequence>
<dbReference type="AlphaFoldDB" id="A0A7X9NNZ5"/>
<protein>
    <submittedName>
        <fullName evidence="1">ABC transporter ATP-binding protein</fullName>
    </submittedName>
</protein>
<evidence type="ECO:0000313" key="1">
    <source>
        <dbReference type="EMBL" id="NME50883.1"/>
    </source>
</evidence>
<organism evidence="1 2">
    <name type="scientific">Enterococcus cecorum</name>
    <dbReference type="NCBI Taxonomy" id="44008"/>
    <lineage>
        <taxon>Bacteria</taxon>
        <taxon>Bacillati</taxon>
        <taxon>Bacillota</taxon>
        <taxon>Bacilli</taxon>
        <taxon>Lactobacillales</taxon>
        <taxon>Enterococcaceae</taxon>
        <taxon>Enterococcus</taxon>
    </lineage>
</organism>
<evidence type="ECO:0000313" key="2">
    <source>
        <dbReference type="Proteomes" id="UP000588071"/>
    </source>
</evidence>
<dbReference type="RefSeq" id="WP_168932072.1">
    <property type="nucleotide sequence ID" value="NZ_JABAFV010000044.1"/>
</dbReference>
<name>A0A7X9NNZ5_9ENTE</name>